<dbReference type="Pfam" id="PF01464">
    <property type="entry name" value="SLT"/>
    <property type="match status" value="1"/>
</dbReference>
<gene>
    <name evidence="2" type="ORF">SDC9_108174</name>
</gene>
<accession>A0A645B8D1</accession>
<dbReference type="InterPro" id="IPR023346">
    <property type="entry name" value="Lysozyme-like_dom_sf"/>
</dbReference>
<reference evidence="2" key="1">
    <citation type="submission" date="2019-08" db="EMBL/GenBank/DDBJ databases">
        <authorList>
            <person name="Kucharzyk K."/>
            <person name="Murdoch R.W."/>
            <person name="Higgins S."/>
            <person name="Loffler F."/>
        </authorList>
    </citation>
    <scope>NUCLEOTIDE SEQUENCE</scope>
</reference>
<evidence type="ECO:0000313" key="2">
    <source>
        <dbReference type="EMBL" id="MPM61316.1"/>
    </source>
</evidence>
<name>A0A645B8D1_9ZZZZ</name>
<organism evidence="2">
    <name type="scientific">bioreactor metagenome</name>
    <dbReference type="NCBI Taxonomy" id="1076179"/>
    <lineage>
        <taxon>unclassified sequences</taxon>
        <taxon>metagenomes</taxon>
        <taxon>ecological metagenomes</taxon>
    </lineage>
</organism>
<feature type="domain" description="Transglycosylase SLT" evidence="1">
    <location>
        <begin position="100"/>
        <end position="191"/>
    </location>
</feature>
<dbReference type="EMBL" id="VSSQ01018271">
    <property type="protein sequence ID" value="MPM61316.1"/>
    <property type="molecule type" value="Genomic_DNA"/>
</dbReference>
<protein>
    <recommendedName>
        <fullName evidence="1">Transglycosylase SLT domain-containing protein</fullName>
    </recommendedName>
</protein>
<sequence>MRRRELLLRLAAPLALCALLAGLAQLDKPAESADGFRLRLELARAAALETRRMELSASAPTPDLLPGDDPAEAEGIEAALEAQGYFRLELPLTYDEQDLLQTACEESGVPYALALAVIREETHFQNIMGDDGQSAGYMQVQARWHAERMDRLGVTDLLDPGGNFRVGCDFLAELLGRYSLEDTLTYYNSGRTGPSAYASAVMAGMEEYAQWIA</sequence>
<proteinExistence type="predicted"/>
<dbReference type="Gene3D" id="1.10.530.10">
    <property type="match status" value="1"/>
</dbReference>
<evidence type="ECO:0000259" key="1">
    <source>
        <dbReference type="Pfam" id="PF01464"/>
    </source>
</evidence>
<comment type="caution">
    <text evidence="2">The sequence shown here is derived from an EMBL/GenBank/DDBJ whole genome shotgun (WGS) entry which is preliminary data.</text>
</comment>
<dbReference type="AlphaFoldDB" id="A0A645B8D1"/>
<dbReference type="InterPro" id="IPR008258">
    <property type="entry name" value="Transglycosylase_SLT_dom_1"/>
</dbReference>
<dbReference type="SUPFAM" id="SSF53955">
    <property type="entry name" value="Lysozyme-like"/>
    <property type="match status" value="1"/>
</dbReference>